<feature type="transmembrane region" description="Helical" evidence="2">
    <location>
        <begin position="6"/>
        <end position="28"/>
    </location>
</feature>
<gene>
    <name evidence="3" type="ORF">IMSHALPRED_004056</name>
</gene>
<dbReference type="EMBL" id="CAJPDT010000002">
    <property type="protein sequence ID" value="CAF9906037.1"/>
    <property type="molecule type" value="Genomic_DNA"/>
</dbReference>
<name>A0A8H3HX43_9LECA</name>
<dbReference type="AlphaFoldDB" id="A0A8H3HX43"/>
<evidence type="ECO:0000256" key="1">
    <source>
        <dbReference type="SAM" id="MobiDB-lite"/>
    </source>
</evidence>
<dbReference type="OrthoDB" id="5412909at2759"/>
<proteinExistence type="predicted"/>
<keyword evidence="2" id="KW-1133">Transmembrane helix</keyword>
<evidence type="ECO:0000313" key="4">
    <source>
        <dbReference type="Proteomes" id="UP000664534"/>
    </source>
</evidence>
<feature type="compositionally biased region" description="Basic and acidic residues" evidence="1">
    <location>
        <begin position="111"/>
        <end position="126"/>
    </location>
</feature>
<keyword evidence="2" id="KW-0472">Membrane</keyword>
<keyword evidence="2" id="KW-0812">Transmembrane</keyword>
<evidence type="ECO:0000313" key="3">
    <source>
        <dbReference type="EMBL" id="CAF9906037.1"/>
    </source>
</evidence>
<organism evidence="3 4">
    <name type="scientific">Imshaugia aleurites</name>
    <dbReference type="NCBI Taxonomy" id="172621"/>
    <lineage>
        <taxon>Eukaryota</taxon>
        <taxon>Fungi</taxon>
        <taxon>Dikarya</taxon>
        <taxon>Ascomycota</taxon>
        <taxon>Pezizomycotina</taxon>
        <taxon>Lecanoromycetes</taxon>
        <taxon>OSLEUM clade</taxon>
        <taxon>Lecanoromycetidae</taxon>
        <taxon>Lecanorales</taxon>
        <taxon>Lecanorineae</taxon>
        <taxon>Parmeliaceae</taxon>
        <taxon>Imshaugia</taxon>
    </lineage>
</organism>
<protein>
    <submittedName>
        <fullName evidence="3">Uncharacterized protein</fullName>
    </submittedName>
</protein>
<feature type="region of interest" description="Disordered" evidence="1">
    <location>
        <begin position="97"/>
        <end position="139"/>
    </location>
</feature>
<keyword evidence="4" id="KW-1185">Reference proteome</keyword>
<reference evidence="3" key="1">
    <citation type="submission" date="2021-03" db="EMBL/GenBank/DDBJ databases">
        <authorList>
            <person name="Tagirdzhanova G."/>
        </authorList>
    </citation>
    <scope>NUCLEOTIDE SEQUENCE</scope>
</reference>
<dbReference type="Proteomes" id="UP000664534">
    <property type="component" value="Unassembled WGS sequence"/>
</dbReference>
<accession>A0A8H3HX43</accession>
<evidence type="ECO:0000256" key="2">
    <source>
        <dbReference type="SAM" id="Phobius"/>
    </source>
</evidence>
<sequence length="139" mass="15692">MSAFTWKAVLLPPIFALALYALTTYIILPYYRHLRARSTYSLLPSSQSSSNNPSLTTRLFSRIQTLVGRSKRRASLNSLLGDEELEEGFDSLSEEVVHGRNDVSMDSNTEDGTRLSRELEGGFRDSSDEDEDDRGRGRR</sequence>
<comment type="caution">
    <text evidence="3">The sequence shown here is derived from an EMBL/GenBank/DDBJ whole genome shotgun (WGS) entry which is preliminary data.</text>
</comment>